<protein>
    <recommendedName>
        <fullName evidence="3">SRPBCC family protein</fullName>
    </recommendedName>
</protein>
<name>A0A378SJ13_9MYCO</name>
<proteinExistence type="predicted"/>
<dbReference type="Proteomes" id="UP000254291">
    <property type="component" value="Unassembled WGS sequence"/>
</dbReference>
<dbReference type="Gene3D" id="3.30.530.20">
    <property type="match status" value="1"/>
</dbReference>
<evidence type="ECO:0008006" key="3">
    <source>
        <dbReference type="Google" id="ProtNLM"/>
    </source>
</evidence>
<dbReference type="InterPro" id="IPR023393">
    <property type="entry name" value="START-like_dom_sf"/>
</dbReference>
<dbReference type="EMBL" id="UGQM01000001">
    <property type="protein sequence ID" value="STZ42621.1"/>
    <property type="molecule type" value="Genomic_DNA"/>
</dbReference>
<dbReference type="RefSeq" id="WP_099961191.1">
    <property type="nucleotide sequence ID" value="NZ_JACKST010000150.1"/>
</dbReference>
<evidence type="ECO:0000313" key="2">
    <source>
        <dbReference type="Proteomes" id="UP000254291"/>
    </source>
</evidence>
<evidence type="ECO:0000313" key="1">
    <source>
        <dbReference type="EMBL" id="STZ42621.1"/>
    </source>
</evidence>
<sequence length="215" mass="23504">MKASGAGVAALALAATVIGYRTRLRPWIYRWGATYEESVAGLPGDELVAGGARTTRAITIDAPPTQVWPWLAQIGEDRGGFYSYSVLERAVGADIRNASRIHREWQDLAVGDTVWLARRGGDRGRQIVAALVPNSHLVLMSPADYERVQRGEKASGSWSFHLKAQGGRTRLLARGNGGYGGNVLYDVVHFIMERRMLLGVRDRAEVRESSVGRSA</sequence>
<organism evidence="1 2">
    <name type="scientific">Mycolicibacterium gilvum</name>
    <dbReference type="NCBI Taxonomy" id="1804"/>
    <lineage>
        <taxon>Bacteria</taxon>
        <taxon>Bacillati</taxon>
        <taxon>Actinomycetota</taxon>
        <taxon>Actinomycetes</taxon>
        <taxon>Mycobacteriales</taxon>
        <taxon>Mycobacteriaceae</taxon>
        <taxon>Mycolicibacterium</taxon>
    </lineage>
</organism>
<gene>
    <name evidence="1" type="ORF">NCTC10742_01835</name>
</gene>
<accession>A0A378SJ13</accession>
<dbReference type="AlphaFoldDB" id="A0A378SJ13"/>
<reference evidence="1 2" key="1">
    <citation type="submission" date="2018-06" db="EMBL/GenBank/DDBJ databases">
        <authorList>
            <consortium name="Pathogen Informatics"/>
            <person name="Doyle S."/>
        </authorList>
    </citation>
    <scope>NUCLEOTIDE SEQUENCE [LARGE SCALE GENOMIC DNA]</scope>
    <source>
        <strain evidence="1 2">NCTC10742</strain>
    </source>
</reference>
<dbReference type="SUPFAM" id="SSF55961">
    <property type="entry name" value="Bet v1-like"/>
    <property type="match status" value="1"/>
</dbReference>